<evidence type="ECO:0008006" key="4">
    <source>
        <dbReference type="Google" id="ProtNLM"/>
    </source>
</evidence>
<protein>
    <recommendedName>
        <fullName evidence="4">PH domain-containing protein</fullName>
    </recommendedName>
</protein>
<feature type="transmembrane region" description="Helical" evidence="1">
    <location>
        <begin position="37"/>
        <end position="52"/>
    </location>
</feature>
<evidence type="ECO:0000313" key="2">
    <source>
        <dbReference type="EMBL" id="MFB9064813.1"/>
    </source>
</evidence>
<keyword evidence="1" id="KW-1133">Transmembrane helix</keyword>
<reference evidence="2 3" key="1">
    <citation type="submission" date="2024-09" db="EMBL/GenBank/DDBJ databases">
        <authorList>
            <person name="Sun Q."/>
            <person name="Mori K."/>
        </authorList>
    </citation>
    <scope>NUCLEOTIDE SEQUENCE [LARGE SCALE GENOMIC DNA]</scope>
    <source>
        <strain evidence="2 3">CECT 7908</strain>
    </source>
</reference>
<dbReference type="RefSeq" id="WP_290266389.1">
    <property type="nucleotide sequence ID" value="NZ_JAUFQQ010000005.1"/>
</dbReference>
<keyword evidence="3" id="KW-1185">Reference proteome</keyword>
<sequence>MNIKTKFAFLPIIICFIVTMSAFGIFFLTLSSSKPDILGPMFFLIVAIYLWLTEFRTRAHKIEILNDKVIVREYFGLGKQKIFELKNLEGFNLSIQPSKSGPYEYIFIIQQGKRIGSISEFYHRNYGEMKTAIEERVKNLGLIEYRFKSELREMFK</sequence>
<proteinExistence type="predicted"/>
<evidence type="ECO:0000256" key="1">
    <source>
        <dbReference type="SAM" id="Phobius"/>
    </source>
</evidence>
<gene>
    <name evidence="2" type="ORF">ACFFUQ_12345</name>
</gene>
<accession>A0ABV5FMP0</accession>
<name>A0ABV5FMP0_9FLAO</name>
<organism evidence="2 3">
    <name type="scientific">Flavobacterium branchiarum</name>
    <dbReference type="NCBI Taxonomy" id="1114870"/>
    <lineage>
        <taxon>Bacteria</taxon>
        <taxon>Pseudomonadati</taxon>
        <taxon>Bacteroidota</taxon>
        <taxon>Flavobacteriia</taxon>
        <taxon>Flavobacteriales</taxon>
        <taxon>Flavobacteriaceae</taxon>
        <taxon>Flavobacterium</taxon>
    </lineage>
</organism>
<evidence type="ECO:0000313" key="3">
    <source>
        <dbReference type="Proteomes" id="UP001589589"/>
    </source>
</evidence>
<dbReference type="Proteomes" id="UP001589589">
    <property type="component" value="Unassembled WGS sequence"/>
</dbReference>
<dbReference type="EMBL" id="JBHMEX010000036">
    <property type="protein sequence ID" value="MFB9064813.1"/>
    <property type="molecule type" value="Genomic_DNA"/>
</dbReference>
<feature type="transmembrane region" description="Helical" evidence="1">
    <location>
        <begin position="7"/>
        <end position="31"/>
    </location>
</feature>
<keyword evidence="1" id="KW-0812">Transmembrane</keyword>
<keyword evidence="1" id="KW-0472">Membrane</keyword>
<comment type="caution">
    <text evidence="2">The sequence shown here is derived from an EMBL/GenBank/DDBJ whole genome shotgun (WGS) entry which is preliminary data.</text>
</comment>